<dbReference type="CDD" id="cd16146">
    <property type="entry name" value="ARS_like"/>
    <property type="match status" value="1"/>
</dbReference>
<dbReference type="SUPFAM" id="SSF53649">
    <property type="entry name" value="Alkaline phosphatase-like"/>
    <property type="match status" value="1"/>
</dbReference>
<dbReference type="GO" id="GO:0004065">
    <property type="term" value="F:arylsulfatase activity"/>
    <property type="evidence" value="ECO:0007669"/>
    <property type="project" value="TreeGrafter"/>
</dbReference>
<dbReference type="PANTHER" id="PTHR42693">
    <property type="entry name" value="ARYLSULFATASE FAMILY MEMBER"/>
    <property type="match status" value="1"/>
</dbReference>
<evidence type="ECO:0000259" key="4">
    <source>
        <dbReference type="Pfam" id="PF00884"/>
    </source>
</evidence>
<dbReference type="STRING" id="915059.NH26_24760"/>
<evidence type="ECO:0000256" key="2">
    <source>
        <dbReference type="ARBA" id="ARBA00022801"/>
    </source>
</evidence>
<dbReference type="OrthoDB" id="9764377at2"/>
<feature type="domain" description="Sulfatase N-terminal" evidence="4">
    <location>
        <begin position="29"/>
        <end position="350"/>
    </location>
</feature>
<protein>
    <submittedName>
        <fullName evidence="5">Arylsulfatase</fullName>
    </submittedName>
</protein>
<evidence type="ECO:0000313" key="6">
    <source>
        <dbReference type="Proteomes" id="UP000179797"/>
    </source>
</evidence>
<sequence length="504" mass="57626">MKIVYIYILFTLFVITNTSHAQKIENSHPNIIFVMTDDQGMGDLSCMGNTILKTPHLDSFYAKSTRFTNFQVSPTCAPTRSALMSGRRPFEVGVSHTILQRERMALNVVTFPQALQKAGYTTGLFGKWHLGDEEAYLPQNRGFDEVLMHGAGGIGQEIYGDFPANSENTYFDNVLLHNNTIVKTKGFCTDIFFESALSWIKKQEESNEPYFCYLALNAPHGPFIAPEKYKKRFIEEGYDDKTAGRYGMIENIDDNFGVLMEKLNDWNALENTLVIFMTDNGMSMPKIKKDGKKISPFNAGMKGLKNTPWEGGTHVPAFWYWKGKLNEGEDISALTAHVDIYKTFCELAGADIPESKLPPKGRSLVTLLGNPKAKWDDREMFIHKGRWDDNWKNLKTREENKYIGASIRTNEWRLVFAEGEEKPHLSAITKDIGENINLASKYPEVVEKLKESYSKWWATLDPLLVNKNLPKVEPKDQPFNKRYYKQKEEKGIPEWAPDYQKEAQ</sequence>
<proteinExistence type="inferred from homology"/>
<comment type="caution">
    <text evidence="5">The sequence shown here is derived from an EMBL/GenBank/DDBJ whole genome shotgun (WGS) entry which is preliminary data.</text>
</comment>
<accession>A0A1S1YS01</accession>
<dbReference type="PANTHER" id="PTHR42693:SF53">
    <property type="entry name" value="ENDO-4-O-SULFATASE"/>
    <property type="match status" value="1"/>
</dbReference>
<keyword evidence="3" id="KW-0732">Signal</keyword>
<feature type="signal peptide" evidence="3">
    <location>
        <begin position="1"/>
        <end position="21"/>
    </location>
</feature>
<dbReference type="Gene3D" id="3.30.1120.10">
    <property type="match status" value="1"/>
</dbReference>
<dbReference type="Pfam" id="PF00884">
    <property type="entry name" value="Sulfatase"/>
    <property type="match status" value="1"/>
</dbReference>
<reference evidence="5 6" key="1">
    <citation type="journal article" date="2012" name="Int. J. Syst. Evol. Microbiol.">
        <title>Flammeovirga pacifica sp. nov., isolated from deep-sea sediment.</title>
        <authorList>
            <person name="Xu H."/>
            <person name="Fu Y."/>
            <person name="Yang N."/>
            <person name="Ding Z."/>
            <person name="Lai Q."/>
            <person name="Zeng R."/>
        </authorList>
    </citation>
    <scope>NUCLEOTIDE SEQUENCE [LARGE SCALE GENOMIC DNA]</scope>
    <source>
        <strain evidence="6">DSM 24597 / LMG 26175 / WPAGA1</strain>
    </source>
</reference>
<name>A0A1S1YS01_FLAPC</name>
<dbReference type="InterPro" id="IPR000917">
    <property type="entry name" value="Sulfatase_N"/>
</dbReference>
<keyword evidence="2" id="KW-0378">Hydrolase</keyword>
<comment type="similarity">
    <text evidence="1">Belongs to the sulfatase family.</text>
</comment>
<dbReference type="EMBL" id="JRYR02000003">
    <property type="protein sequence ID" value="OHX63808.1"/>
    <property type="molecule type" value="Genomic_DNA"/>
</dbReference>
<evidence type="ECO:0000313" key="5">
    <source>
        <dbReference type="EMBL" id="OHX63808.1"/>
    </source>
</evidence>
<dbReference type="Gene3D" id="3.40.720.10">
    <property type="entry name" value="Alkaline Phosphatase, subunit A"/>
    <property type="match status" value="1"/>
</dbReference>
<dbReference type="Proteomes" id="UP000179797">
    <property type="component" value="Unassembled WGS sequence"/>
</dbReference>
<organism evidence="5 6">
    <name type="scientific">Flammeovirga pacifica</name>
    <dbReference type="NCBI Taxonomy" id="915059"/>
    <lineage>
        <taxon>Bacteria</taxon>
        <taxon>Pseudomonadati</taxon>
        <taxon>Bacteroidota</taxon>
        <taxon>Cytophagia</taxon>
        <taxon>Cytophagales</taxon>
        <taxon>Flammeovirgaceae</taxon>
        <taxon>Flammeovirga</taxon>
    </lineage>
</organism>
<dbReference type="InterPro" id="IPR050738">
    <property type="entry name" value="Sulfatase"/>
</dbReference>
<evidence type="ECO:0000256" key="1">
    <source>
        <dbReference type="ARBA" id="ARBA00008779"/>
    </source>
</evidence>
<feature type="chain" id="PRO_5010171173" evidence="3">
    <location>
        <begin position="22"/>
        <end position="504"/>
    </location>
</feature>
<dbReference type="RefSeq" id="WP_044228812.1">
    <property type="nucleotide sequence ID" value="NZ_JRYR02000003.1"/>
</dbReference>
<keyword evidence="6" id="KW-1185">Reference proteome</keyword>
<dbReference type="InterPro" id="IPR017850">
    <property type="entry name" value="Alkaline_phosphatase_core_sf"/>
</dbReference>
<dbReference type="AlphaFoldDB" id="A0A1S1YS01"/>
<evidence type="ECO:0000256" key="3">
    <source>
        <dbReference type="SAM" id="SignalP"/>
    </source>
</evidence>
<gene>
    <name evidence="5" type="ORF">NH26_24760</name>
</gene>